<comment type="caution">
    <text evidence="1">The sequence shown here is derived from an EMBL/GenBank/DDBJ whole genome shotgun (WGS) entry which is preliminary data.</text>
</comment>
<accession>A0A8T1K9B7</accession>
<proteinExistence type="predicted"/>
<name>A0A8T1K9B7_9STRA</name>
<reference evidence="1" key="1">
    <citation type="submission" date="2018-10" db="EMBL/GenBank/DDBJ databases">
        <title>Effector identification in a new, highly contiguous assembly of the strawberry crown rot pathogen Phytophthora cactorum.</title>
        <authorList>
            <person name="Armitage A.D."/>
            <person name="Nellist C.F."/>
            <person name="Bates H."/>
            <person name="Vickerstaff R.J."/>
            <person name="Harrison R.J."/>
        </authorList>
    </citation>
    <scope>NUCLEOTIDE SEQUENCE</scope>
    <source>
        <strain evidence="1">4040</strain>
    </source>
</reference>
<sequence>MLAGEATAGSAASCGSRTAVGRLSQSGSFSN</sequence>
<evidence type="ECO:0000313" key="2">
    <source>
        <dbReference type="Proteomes" id="UP000736787"/>
    </source>
</evidence>
<gene>
    <name evidence="1" type="ORF">PC117_g17090</name>
</gene>
<protein>
    <submittedName>
        <fullName evidence="1">Uncharacterized protein</fullName>
    </submittedName>
</protein>
<dbReference type="EMBL" id="RCMK01000630">
    <property type="protein sequence ID" value="KAG2918367.1"/>
    <property type="molecule type" value="Genomic_DNA"/>
</dbReference>
<evidence type="ECO:0000313" key="1">
    <source>
        <dbReference type="EMBL" id="KAG2918367.1"/>
    </source>
</evidence>
<organism evidence="1 2">
    <name type="scientific">Phytophthora cactorum</name>
    <dbReference type="NCBI Taxonomy" id="29920"/>
    <lineage>
        <taxon>Eukaryota</taxon>
        <taxon>Sar</taxon>
        <taxon>Stramenopiles</taxon>
        <taxon>Oomycota</taxon>
        <taxon>Peronosporomycetes</taxon>
        <taxon>Peronosporales</taxon>
        <taxon>Peronosporaceae</taxon>
        <taxon>Phytophthora</taxon>
    </lineage>
</organism>
<dbReference type="Proteomes" id="UP000736787">
    <property type="component" value="Unassembled WGS sequence"/>
</dbReference>
<dbReference type="AlphaFoldDB" id="A0A8T1K9B7"/>